<dbReference type="GO" id="GO:0017000">
    <property type="term" value="P:antibiotic biosynthetic process"/>
    <property type="evidence" value="ECO:0007669"/>
    <property type="project" value="UniProtKB-ARBA"/>
</dbReference>
<evidence type="ECO:0000313" key="3">
    <source>
        <dbReference type="EMBL" id="KAJ5328035.1"/>
    </source>
</evidence>
<organism evidence="3 4">
    <name type="scientific">Penicillium brevicompactum</name>
    <dbReference type="NCBI Taxonomy" id="5074"/>
    <lineage>
        <taxon>Eukaryota</taxon>
        <taxon>Fungi</taxon>
        <taxon>Dikarya</taxon>
        <taxon>Ascomycota</taxon>
        <taxon>Pezizomycotina</taxon>
        <taxon>Eurotiomycetes</taxon>
        <taxon>Eurotiomycetidae</taxon>
        <taxon>Eurotiales</taxon>
        <taxon>Aspergillaceae</taxon>
        <taxon>Penicillium</taxon>
    </lineage>
</organism>
<gene>
    <name evidence="3" type="ORF">N7452_008425</name>
</gene>
<keyword evidence="1" id="KW-0378">Hydrolase</keyword>
<dbReference type="Pfam" id="PF07859">
    <property type="entry name" value="Abhydrolase_3"/>
    <property type="match status" value="1"/>
</dbReference>
<dbReference type="InterPro" id="IPR050300">
    <property type="entry name" value="GDXG_lipolytic_enzyme"/>
</dbReference>
<dbReference type="SUPFAM" id="SSF53474">
    <property type="entry name" value="alpha/beta-Hydrolases"/>
    <property type="match status" value="1"/>
</dbReference>
<sequence length="353" mass="38897">MAAPRPPCRSTLIKKAGRYRMLSSLLSVLDRYLSWPLPPKPKIEIAIPSTVSKCPGSIDLQIYTAPSKSISSRVQSTTSPRPVLINFHGGGFSIGTALDDSRWAGAVLNAYPDAVVVSVNYRLAPEHPFPTALDDGADAILWLWERADQYNLDIDRFCLSGFSAGGNLAMSVPLRLQDILHQRSQESSKKISLAGQIAFYPSVDWTRTRAERDATNPISSEKSMISPSLFEFFDNSYLPHAALPKFSGTDRVDMSHPYLSPGIAPESTLLPAYAPAIAIYTCAWDQLLVEGNTFRERLAGFVNDGKMTSVGGFMVEDVVHGFDKMPSFWKKAPARAKMYDDALKQLGAMWKTD</sequence>
<dbReference type="EMBL" id="JAPZBQ010000005">
    <property type="protein sequence ID" value="KAJ5328035.1"/>
    <property type="molecule type" value="Genomic_DNA"/>
</dbReference>
<reference evidence="3" key="2">
    <citation type="journal article" date="2023" name="IMA Fungus">
        <title>Comparative genomic study of the Penicillium genus elucidates a diverse pangenome and 15 lateral gene transfer events.</title>
        <authorList>
            <person name="Petersen C."/>
            <person name="Sorensen T."/>
            <person name="Nielsen M.R."/>
            <person name="Sondergaard T.E."/>
            <person name="Sorensen J.L."/>
            <person name="Fitzpatrick D.A."/>
            <person name="Frisvad J.C."/>
            <person name="Nielsen K.L."/>
        </authorList>
    </citation>
    <scope>NUCLEOTIDE SEQUENCE</scope>
    <source>
        <strain evidence="3">IBT 35673</strain>
    </source>
</reference>
<name>A0A9W9Q6T8_PENBR</name>
<dbReference type="Proteomes" id="UP001147695">
    <property type="component" value="Unassembled WGS sequence"/>
</dbReference>
<dbReference type="GO" id="GO:0016787">
    <property type="term" value="F:hydrolase activity"/>
    <property type="evidence" value="ECO:0007669"/>
    <property type="project" value="UniProtKB-KW"/>
</dbReference>
<dbReference type="AlphaFoldDB" id="A0A9W9Q6T8"/>
<feature type="domain" description="Alpha/beta hydrolase fold-3" evidence="2">
    <location>
        <begin position="84"/>
        <end position="322"/>
    </location>
</feature>
<proteinExistence type="predicted"/>
<comment type="caution">
    <text evidence="3">The sequence shown here is derived from an EMBL/GenBank/DDBJ whole genome shotgun (WGS) entry which is preliminary data.</text>
</comment>
<dbReference type="GO" id="GO:0072330">
    <property type="term" value="P:monocarboxylic acid biosynthetic process"/>
    <property type="evidence" value="ECO:0007669"/>
    <property type="project" value="UniProtKB-ARBA"/>
</dbReference>
<evidence type="ECO:0000259" key="2">
    <source>
        <dbReference type="Pfam" id="PF07859"/>
    </source>
</evidence>
<dbReference type="PANTHER" id="PTHR48081">
    <property type="entry name" value="AB HYDROLASE SUPERFAMILY PROTEIN C4A8.06C"/>
    <property type="match status" value="1"/>
</dbReference>
<dbReference type="Gene3D" id="3.40.50.1820">
    <property type="entry name" value="alpha/beta hydrolase"/>
    <property type="match status" value="1"/>
</dbReference>
<evidence type="ECO:0000313" key="4">
    <source>
        <dbReference type="Proteomes" id="UP001147695"/>
    </source>
</evidence>
<evidence type="ECO:0000256" key="1">
    <source>
        <dbReference type="ARBA" id="ARBA00022801"/>
    </source>
</evidence>
<dbReference type="InterPro" id="IPR029058">
    <property type="entry name" value="AB_hydrolase_fold"/>
</dbReference>
<reference evidence="3" key="1">
    <citation type="submission" date="2022-12" db="EMBL/GenBank/DDBJ databases">
        <authorList>
            <person name="Petersen C."/>
        </authorList>
    </citation>
    <scope>NUCLEOTIDE SEQUENCE</scope>
    <source>
        <strain evidence="3">IBT 35673</strain>
    </source>
</reference>
<dbReference type="PANTHER" id="PTHR48081:SF8">
    <property type="entry name" value="ALPHA_BETA HYDROLASE FOLD-3 DOMAIN-CONTAINING PROTEIN-RELATED"/>
    <property type="match status" value="1"/>
</dbReference>
<protein>
    <recommendedName>
        <fullName evidence="2">Alpha/beta hydrolase fold-3 domain-containing protein</fullName>
    </recommendedName>
</protein>
<dbReference type="InterPro" id="IPR013094">
    <property type="entry name" value="AB_hydrolase_3"/>
</dbReference>
<accession>A0A9W9Q6T8</accession>